<evidence type="ECO:0008006" key="5">
    <source>
        <dbReference type="Google" id="ProtNLM"/>
    </source>
</evidence>
<evidence type="ECO:0000313" key="4">
    <source>
        <dbReference type="Proteomes" id="UP000649799"/>
    </source>
</evidence>
<proteinExistence type="predicted"/>
<dbReference type="PANTHER" id="PTHR30273">
    <property type="entry name" value="PERIPLASMIC SIGNAL SENSOR AND SIGMA FACTOR ACTIVATOR FECR-RELATED"/>
    <property type="match status" value="1"/>
</dbReference>
<dbReference type="InterPro" id="IPR012373">
    <property type="entry name" value="Ferrdict_sens_TM"/>
</dbReference>
<dbReference type="PIRSF" id="PIRSF018266">
    <property type="entry name" value="FecR"/>
    <property type="match status" value="1"/>
</dbReference>
<dbReference type="EMBL" id="JAANYN010000004">
    <property type="protein sequence ID" value="NHE57285.1"/>
    <property type="molecule type" value="Genomic_DNA"/>
</dbReference>
<dbReference type="Gene3D" id="2.60.120.1440">
    <property type="match status" value="1"/>
</dbReference>
<evidence type="ECO:0000313" key="3">
    <source>
        <dbReference type="EMBL" id="NHE57285.1"/>
    </source>
</evidence>
<dbReference type="Gene3D" id="3.55.50.30">
    <property type="match status" value="1"/>
</dbReference>
<keyword evidence="4" id="KW-1185">Reference proteome</keyword>
<dbReference type="Pfam" id="PF16344">
    <property type="entry name" value="FecR_C"/>
    <property type="match status" value="1"/>
</dbReference>
<dbReference type="PANTHER" id="PTHR30273:SF2">
    <property type="entry name" value="PROTEIN FECR"/>
    <property type="match status" value="1"/>
</dbReference>
<dbReference type="Proteomes" id="UP000649799">
    <property type="component" value="Unassembled WGS sequence"/>
</dbReference>
<protein>
    <recommendedName>
        <fullName evidence="5">FecR family protein</fullName>
    </recommendedName>
</protein>
<name>A0ABX0H5Z2_9BACT</name>
<dbReference type="InterPro" id="IPR032508">
    <property type="entry name" value="FecR_C"/>
</dbReference>
<comment type="caution">
    <text evidence="3">The sequence shown here is derived from an EMBL/GenBank/DDBJ whole genome shotgun (WGS) entry which is preliminary data.</text>
</comment>
<accession>A0ABX0H5Z2</accession>
<feature type="domain" description="Protein FecR C-terminal" evidence="2">
    <location>
        <begin position="248"/>
        <end position="311"/>
    </location>
</feature>
<evidence type="ECO:0000259" key="1">
    <source>
        <dbReference type="Pfam" id="PF04773"/>
    </source>
</evidence>
<reference evidence="3 4" key="1">
    <citation type="submission" date="2020-03" db="EMBL/GenBank/DDBJ databases">
        <title>Cyclobacterium plantarum sp. nov., a marine bacterium isolated from a coastal-marine wetland.</title>
        <authorList>
            <person name="Sanchez-Porro C."/>
            <person name="Ventosa A."/>
            <person name="Amoozegar M."/>
        </authorList>
    </citation>
    <scope>NUCLEOTIDE SEQUENCE [LARGE SCALE GENOMIC DNA]</scope>
    <source>
        <strain evidence="3 4">GBPx2</strain>
    </source>
</reference>
<dbReference type="RefSeq" id="WP_166146689.1">
    <property type="nucleotide sequence ID" value="NZ_JAANYN010000004.1"/>
</dbReference>
<gene>
    <name evidence="3" type="ORF">G9Q97_10730</name>
</gene>
<sequence length="323" mass="37131">MEKREFLRLLRKRNKGELDQIEEAKLLRIMDQLQHRELDWEMETREETEIKYRIKSAIYERLNTRNASPHFGWGKIKWAASLLLFMGLAFLIYQVQDTKPGIEWEERTTNERQKATITLPDGSIAYLNTNTTLRFPKRFINGKREVELLGEAFFQVVKQNGASFGVNSQGIKTVVLGTAFNVRAHQDSAVRVAVQSGKVAVFHQDSDIKEPGLELLPRQMATANPDVESFIVEEMDSDSFLDWKAKSISFDMEPFDEVIQRLASIYNYKVELVGKGMDQCQIKATYANGNLFAVLYGLKNLAEFEVENTGERALKITYKKCKI</sequence>
<dbReference type="InterPro" id="IPR006860">
    <property type="entry name" value="FecR"/>
</dbReference>
<evidence type="ECO:0000259" key="2">
    <source>
        <dbReference type="Pfam" id="PF16344"/>
    </source>
</evidence>
<dbReference type="Pfam" id="PF04773">
    <property type="entry name" value="FecR"/>
    <property type="match status" value="1"/>
</dbReference>
<feature type="domain" description="FecR protein" evidence="1">
    <location>
        <begin position="108"/>
        <end position="199"/>
    </location>
</feature>
<organism evidence="3 4">
    <name type="scientific">Cyclobacterium plantarum</name>
    <dbReference type="NCBI Taxonomy" id="2716263"/>
    <lineage>
        <taxon>Bacteria</taxon>
        <taxon>Pseudomonadati</taxon>
        <taxon>Bacteroidota</taxon>
        <taxon>Cytophagia</taxon>
        <taxon>Cytophagales</taxon>
        <taxon>Cyclobacteriaceae</taxon>
        <taxon>Cyclobacterium</taxon>
    </lineage>
</organism>